<dbReference type="EMBL" id="MU393458">
    <property type="protein sequence ID" value="KAI4866508.1"/>
    <property type="molecule type" value="Genomic_DNA"/>
</dbReference>
<accession>A0ACB9Z4U1</accession>
<evidence type="ECO:0000313" key="2">
    <source>
        <dbReference type="Proteomes" id="UP001497700"/>
    </source>
</evidence>
<keyword evidence="2" id="KW-1185">Reference proteome</keyword>
<evidence type="ECO:0000313" key="1">
    <source>
        <dbReference type="EMBL" id="KAI4866508.1"/>
    </source>
</evidence>
<proteinExistence type="predicted"/>
<sequence>MGRWGMRLFEGDQDMDILTDIDATFGEGADDLGLALMVHQTDLVAPQSARLYYQTKEYAQELAELVAKTREKLDSNGLGQKLISHWRAKESDFGGEYNVIIVGALLMRAGAKINE</sequence>
<name>A0ACB9Z4U1_9PEZI</name>
<organism evidence="1 2">
    <name type="scientific">Hypoxylon rubiginosum</name>
    <dbReference type="NCBI Taxonomy" id="110542"/>
    <lineage>
        <taxon>Eukaryota</taxon>
        <taxon>Fungi</taxon>
        <taxon>Dikarya</taxon>
        <taxon>Ascomycota</taxon>
        <taxon>Pezizomycotina</taxon>
        <taxon>Sordariomycetes</taxon>
        <taxon>Xylariomycetidae</taxon>
        <taxon>Xylariales</taxon>
        <taxon>Hypoxylaceae</taxon>
        <taxon>Hypoxylon</taxon>
    </lineage>
</organism>
<comment type="caution">
    <text evidence="1">The sequence shown here is derived from an EMBL/GenBank/DDBJ whole genome shotgun (WGS) entry which is preliminary data.</text>
</comment>
<protein>
    <submittedName>
        <fullName evidence="1">Uncharacterized protein</fullName>
    </submittedName>
</protein>
<reference evidence="1 2" key="1">
    <citation type="journal article" date="2022" name="New Phytol.">
        <title>Ecological generalism drives hyperdiversity of secondary metabolite gene clusters in xylarialean endophytes.</title>
        <authorList>
            <person name="Franco M.E.E."/>
            <person name="Wisecaver J.H."/>
            <person name="Arnold A.E."/>
            <person name="Ju Y.M."/>
            <person name="Slot J.C."/>
            <person name="Ahrendt S."/>
            <person name="Moore L.P."/>
            <person name="Eastman K.E."/>
            <person name="Scott K."/>
            <person name="Konkel Z."/>
            <person name="Mondo S.J."/>
            <person name="Kuo A."/>
            <person name="Hayes R.D."/>
            <person name="Haridas S."/>
            <person name="Andreopoulos B."/>
            <person name="Riley R."/>
            <person name="LaButti K."/>
            <person name="Pangilinan J."/>
            <person name="Lipzen A."/>
            <person name="Amirebrahimi M."/>
            <person name="Yan J."/>
            <person name="Adam C."/>
            <person name="Keymanesh K."/>
            <person name="Ng V."/>
            <person name="Louie K."/>
            <person name="Northen T."/>
            <person name="Drula E."/>
            <person name="Henrissat B."/>
            <person name="Hsieh H.M."/>
            <person name="Youens-Clark K."/>
            <person name="Lutzoni F."/>
            <person name="Miadlikowska J."/>
            <person name="Eastwood D.C."/>
            <person name="Hamelin R.C."/>
            <person name="Grigoriev I.V."/>
            <person name="U'Ren J.M."/>
        </authorList>
    </citation>
    <scope>NUCLEOTIDE SEQUENCE [LARGE SCALE GENOMIC DNA]</scope>
    <source>
        <strain evidence="1 2">CBS 119005</strain>
    </source>
</reference>
<gene>
    <name evidence="1" type="ORF">F4820DRAFT_250173</name>
</gene>
<dbReference type="Proteomes" id="UP001497700">
    <property type="component" value="Unassembled WGS sequence"/>
</dbReference>